<name>A0A1F5KBE1_9BACT</name>
<reference evidence="2 3" key="1">
    <citation type="journal article" date="2016" name="Nat. Commun.">
        <title>Thousands of microbial genomes shed light on interconnected biogeochemical processes in an aquifer system.</title>
        <authorList>
            <person name="Anantharaman K."/>
            <person name="Brown C.T."/>
            <person name="Hug L.A."/>
            <person name="Sharon I."/>
            <person name="Castelle C.J."/>
            <person name="Probst A.J."/>
            <person name="Thomas B.C."/>
            <person name="Singh A."/>
            <person name="Wilkins M.J."/>
            <person name="Karaoz U."/>
            <person name="Brodie E.L."/>
            <person name="Williams K.H."/>
            <person name="Hubbard S.S."/>
            <person name="Banfield J.F."/>
        </authorList>
    </citation>
    <scope>NUCLEOTIDE SEQUENCE [LARGE SCALE GENOMIC DNA]</scope>
</reference>
<gene>
    <name evidence="2" type="ORF">A3F00_03825</name>
</gene>
<dbReference type="AlphaFoldDB" id="A0A1F5KBE1"/>
<keyword evidence="1" id="KW-0812">Transmembrane</keyword>
<evidence type="ECO:0000313" key="2">
    <source>
        <dbReference type="EMBL" id="OGE38209.1"/>
    </source>
</evidence>
<sequence>MESVEREQITELVRLPTEIGSKRFSWKEAIKWGVIAGVFGLAAGFSLVAASAQFYDINLYSLLIEPLTIGLGFGGLGFVGGGILGRLQSGTIR</sequence>
<organism evidence="2 3">
    <name type="scientific">Candidatus Daviesbacteria bacterium RIFCSPHIGHO2_12_FULL_37_11</name>
    <dbReference type="NCBI Taxonomy" id="1797777"/>
    <lineage>
        <taxon>Bacteria</taxon>
        <taxon>Candidatus Daviesiibacteriota</taxon>
    </lineage>
</organism>
<feature type="transmembrane region" description="Helical" evidence="1">
    <location>
        <begin position="32"/>
        <end position="55"/>
    </location>
</feature>
<protein>
    <submittedName>
        <fullName evidence="2">Uncharacterized protein</fullName>
    </submittedName>
</protein>
<dbReference type="Proteomes" id="UP000176527">
    <property type="component" value="Unassembled WGS sequence"/>
</dbReference>
<feature type="transmembrane region" description="Helical" evidence="1">
    <location>
        <begin position="67"/>
        <end position="87"/>
    </location>
</feature>
<keyword evidence="1" id="KW-1133">Transmembrane helix</keyword>
<proteinExistence type="predicted"/>
<keyword evidence="1" id="KW-0472">Membrane</keyword>
<dbReference type="EMBL" id="MFDE01000026">
    <property type="protein sequence ID" value="OGE38209.1"/>
    <property type="molecule type" value="Genomic_DNA"/>
</dbReference>
<accession>A0A1F5KBE1</accession>
<evidence type="ECO:0000313" key="3">
    <source>
        <dbReference type="Proteomes" id="UP000176527"/>
    </source>
</evidence>
<evidence type="ECO:0000256" key="1">
    <source>
        <dbReference type="SAM" id="Phobius"/>
    </source>
</evidence>
<comment type="caution">
    <text evidence="2">The sequence shown here is derived from an EMBL/GenBank/DDBJ whole genome shotgun (WGS) entry which is preliminary data.</text>
</comment>